<proteinExistence type="predicted"/>
<accession>A0A078ACE4</accession>
<dbReference type="Pfam" id="PF07004">
    <property type="entry name" value="SHIPPO-rpt"/>
    <property type="match status" value="23"/>
</dbReference>
<dbReference type="OrthoDB" id="445580at2759"/>
<feature type="region of interest" description="Disordered" evidence="1">
    <location>
        <begin position="670"/>
        <end position="713"/>
    </location>
</feature>
<feature type="region of interest" description="Disordered" evidence="1">
    <location>
        <begin position="374"/>
        <end position="541"/>
    </location>
</feature>
<feature type="region of interest" description="Disordered" evidence="1">
    <location>
        <begin position="760"/>
        <end position="784"/>
    </location>
</feature>
<feature type="compositionally biased region" description="Polar residues" evidence="1">
    <location>
        <begin position="232"/>
        <end position="246"/>
    </location>
</feature>
<name>A0A078ACE4_STYLE</name>
<evidence type="ECO:0000313" key="3">
    <source>
        <dbReference type="Proteomes" id="UP000039865"/>
    </source>
</evidence>
<feature type="compositionally biased region" description="Basic and acidic residues" evidence="1">
    <location>
        <begin position="465"/>
        <end position="493"/>
    </location>
</feature>
<feature type="compositionally biased region" description="Basic and acidic residues" evidence="1">
    <location>
        <begin position="868"/>
        <end position="882"/>
    </location>
</feature>
<dbReference type="OMA" id="YAPEKCR"/>
<dbReference type="AlphaFoldDB" id="A0A078ACE4"/>
<feature type="compositionally biased region" description="Polar residues" evidence="1">
    <location>
        <begin position="128"/>
        <end position="142"/>
    </location>
</feature>
<dbReference type="PANTHER" id="PTHR21580">
    <property type="entry name" value="SHIPPO-1-RELATED"/>
    <property type="match status" value="1"/>
</dbReference>
<reference evidence="2 3" key="1">
    <citation type="submission" date="2014-06" db="EMBL/GenBank/DDBJ databases">
        <authorList>
            <person name="Swart Estienne"/>
        </authorList>
    </citation>
    <scope>NUCLEOTIDE SEQUENCE [LARGE SCALE GENOMIC DNA]</scope>
    <source>
        <strain evidence="2 3">130c</strain>
    </source>
</reference>
<protein>
    <submittedName>
        <fullName evidence="2">Uncharacterized protein</fullName>
    </submittedName>
</protein>
<feature type="compositionally biased region" description="Basic and acidic residues" evidence="1">
    <location>
        <begin position="938"/>
        <end position="952"/>
    </location>
</feature>
<feature type="compositionally biased region" description="Basic and acidic residues" evidence="1">
    <location>
        <begin position="1081"/>
        <end position="1093"/>
    </location>
</feature>
<gene>
    <name evidence="2" type="primary">Contig14137.g15072</name>
    <name evidence="2" type="ORF">STYLEM_8510</name>
</gene>
<feature type="compositionally biased region" description="Polar residues" evidence="1">
    <location>
        <begin position="257"/>
        <end position="281"/>
    </location>
</feature>
<dbReference type="InterPro" id="IPR010736">
    <property type="entry name" value="SHIPPO-rpt"/>
</dbReference>
<feature type="region of interest" description="Disordered" evidence="1">
    <location>
        <begin position="556"/>
        <end position="622"/>
    </location>
</feature>
<evidence type="ECO:0000256" key="1">
    <source>
        <dbReference type="SAM" id="MobiDB-lite"/>
    </source>
</evidence>
<feature type="compositionally biased region" description="Polar residues" evidence="1">
    <location>
        <begin position="452"/>
        <end position="461"/>
    </location>
</feature>
<evidence type="ECO:0000313" key="2">
    <source>
        <dbReference type="EMBL" id="CDW79521.1"/>
    </source>
</evidence>
<keyword evidence="3" id="KW-1185">Reference proteome</keyword>
<sequence length="1159" mass="127139">MSIAYSFAKDNREFSGGRTDSPGPNNYDPEKSMRVVKEMSPEWSPEAGDQNPGPGQYDGDVNKLKHNLSYSIGGKASKQTPLKSDKLKVPGPGSYDPTALNKPPSFSIGGKRKDQRPSQVPGPGQYDIASNNSVRGSANLHSSPFGIVSKRDSQGTYASGKKQREFSPGPGAYEPNVDAVKYKNPTYGINKGQKGITSKDILPGPGQYDGLSKEMGKSLQNVTIKSRPKTAKIQQTPGPGQYSVDNRTIDQDLKSQRGASTLKNKSERLQSLNRDQVQNPGPGQYDANLSVIKDRVKQTPISRTGRSSIVPKEETYKPGPGNYDIPHNKSVQSFKIGSKIKDSIKNTVPGPGNYDPNTNAVKDSIRNVKIPFHNKSMLQHSKSSILTPGPGQYDRGNDFGKNVPSVSIRGRPKDQQEKNIPGPGQYDPNDYFSKERVPTATIKPGGGREKNQMFQTSNNVGPGQYDDKSKDFGKDVKSFKFQSKPEQKIDDKPGPGQYDPNPNNVKDSLRSVKLSKSQRPEMTSKEVKNLPGPGNYESYKQFGKDVPMVSIMGKREPLKKDNIPGPGSYNNVNEIQRDKSPSFRIGTSKRHDIVDKNANLNPGPGNYDAHSTIGANGPKFTFQPKNEQLIKDQSPGPVAYEPNVNYIKDNLRGFQIGKSQRQDIVSKEVKELPGPGGYDTPMKTVGPQYTMGGRSKSRTDMMPGPGQYEQSIDAVRDKSPAFAISKTMRSSIVNKSMADLPGPGNYANNDDFGKDVQTFSIRGKPNDTKPNLVPGPGQYQSDISPIKDRTVGYKISKSNRQDIVSKEMIYQPGPGEYDSPKRFGEDAQSITIRGKPKDKVGNGVPGPGNYDPENHLTKDQALTSFKMPRTERSQMVSKEEIQKPGPGQYQSTKNFGDDAKSVQIRGRPKDIVGNDIPGPGNYNNDDSHLRYQSPAVKIDPKSKRGDIVDREQLSLPGPGNYDQHSGLGKGQAATIRGKPADQKDNGQPGPGHYDASADVVRDNARSYRMPKTKRDFLDVSDEQMQLPGPGQYDLHKSNSGPAYTIKGRDPAKNDNGIPGPGAYDKSEDNIRFKQPAFDFSRSPDRSLSPDKDTNPGPGQYDDRDYYISGHSVIVYSIPKGEIKDPKNDTPGPGYYKIPVKFADTNAYSGIRGNEEFRYV</sequence>
<dbReference type="InterPro" id="IPR051291">
    <property type="entry name" value="CIMAP"/>
</dbReference>
<dbReference type="EMBL" id="CCKQ01008079">
    <property type="protein sequence ID" value="CDW79521.1"/>
    <property type="molecule type" value="Genomic_DNA"/>
</dbReference>
<feature type="compositionally biased region" description="Polar residues" evidence="1">
    <location>
        <begin position="376"/>
        <end position="386"/>
    </location>
</feature>
<feature type="region of interest" description="Disordered" evidence="1">
    <location>
        <begin position="1"/>
        <end position="329"/>
    </location>
</feature>
<organism evidence="2 3">
    <name type="scientific">Stylonychia lemnae</name>
    <name type="common">Ciliate</name>
    <dbReference type="NCBI Taxonomy" id="5949"/>
    <lineage>
        <taxon>Eukaryota</taxon>
        <taxon>Sar</taxon>
        <taxon>Alveolata</taxon>
        <taxon>Ciliophora</taxon>
        <taxon>Intramacronucleata</taxon>
        <taxon>Spirotrichea</taxon>
        <taxon>Stichotrichia</taxon>
        <taxon>Sporadotrichida</taxon>
        <taxon>Oxytrichidae</taxon>
        <taxon>Stylonychinae</taxon>
        <taxon>Stylonychia</taxon>
    </lineage>
</organism>
<dbReference type="InParanoid" id="A0A078ACE4"/>
<feature type="region of interest" description="Disordered" evidence="1">
    <location>
        <begin position="804"/>
        <end position="1103"/>
    </location>
</feature>
<feature type="compositionally biased region" description="Basic and acidic residues" evidence="1">
    <location>
        <begin position="28"/>
        <end position="40"/>
    </location>
</feature>
<feature type="compositionally biased region" description="Basic and acidic residues" evidence="1">
    <location>
        <begin position="518"/>
        <end position="528"/>
    </location>
</feature>
<dbReference type="Proteomes" id="UP000039865">
    <property type="component" value="Unassembled WGS sequence"/>
</dbReference>